<dbReference type="PROSITE" id="PS00284">
    <property type="entry name" value="SERPIN"/>
    <property type="match status" value="1"/>
</dbReference>
<comment type="caution">
    <text evidence="4">The sequence shown here is derived from an EMBL/GenBank/DDBJ whole genome shotgun (WGS) entry which is preliminary data.</text>
</comment>
<reference evidence="4 5" key="1">
    <citation type="submission" date="2023-08" db="EMBL/GenBank/DDBJ databases">
        <title>A Necator americanus chromosomal reference genome.</title>
        <authorList>
            <person name="Ilik V."/>
            <person name="Petrzelkova K.J."/>
            <person name="Pardy F."/>
            <person name="Fuh T."/>
            <person name="Niatou-Singa F.S."/>
            <person name="Gouil Q."/>
            <person name="Baker L."/>
            <person name="Ritchie M.E."/>
            <person name="Jex A.R."/>
            <person name="Gazzola D."/>
            <person name="Li H."/>
            <person name="Toshio Fujiwara R."/>
            <person name="Zhan B."/>
            <person name="Aroian R.V."/>
            <person name="Pafco B."/>
            <person name="Schwarz E.M."/>
        </authorList>
    </citation>
    <scope>NUCLEOTIDE SEQUENCE [LARGE SCALE GENOMIC DNA]</scope>
    <source>
        <strain evidence="4 5">Aroian</strain>
        <tissue evidence="4">Whole animal</tissue>
    </source>
</reference>
<dbReference type="InterPro" id="IPR023796">
    <property type="entry name" value="Serpin_dom"/>
</dbReference>
<name>A0ABR1E7L9_NECAM</name>
<dbReference type="SMART" id="SM00093">
    <property type="entry name" value="SERPIN"/>
    <property type="match status" value="1"/>
</dbReference>
<dbReference type="InterPro" id="IPR042178">
    <property type="entry name" value="Serpin_sf_1"/>
</dbReference>
<dbReference type="Gene3D" id="2.30.39.10">
    <property type="entry name" value="Alpha-1-antitrypsin, domain 1"/>
    <property type="match status" value="1"/>
</dbReference>
<dbReference type="EMBL" id="JAVFWL010000005">
    <property type="protein sequence ID" value="KAK6758689.1"/>
    <property type="molecule type" value="Genomic_DNA"/>
</dbReference>
<dbReference type="Pfam" id="PF00079">
    <property type="entry name" value="Serpin"/>
    <property type="match status" value="1"/>
</dbReference>
<organism evidence="4 5">
    <name type="scientific">Necator americanus</name>
    <name type="common">Human hookworm</name>
    <dbReference type="NCBI Taxonomy" id="51031"/>
    <lineage>
        <taxon>Eukaryota</taxon>
        <taxon>Metazoa</taxon>
        <taxon>Ecdysozoa</taxon>
        <taxon>Nematoda</taxon>
        <taxon>Chromadorea</taxon>
        <taxon>Rhabditida</taxon>
        <taxon>Rhabditina</taxon>
        <taxon>Rhabditomorpha</taxon>
        <taxon>Strongyloidea</taxon>
        <taxon>Ancylostomatidae</taxon>
        <taxon>Bunostominae</taxon>
        <taxon>Necator</taxon>
    </lineage>
</organism>
<dbReference type="InterPro" id="IPR042185">
    <property type="entry name" value="Serpin_sf_2"/>
</dbReference>
<keyword evidence="5" id="KW-1185">Reference proteome</keyword>
<dbReference type="InterPro" id="IPR036186">
    <property type="entry name" value="Serpin_sf"/>
</dbReference>
<dbReference type="PANTHER" id="PTHR11461">
    <property type="entry name" value="SERINE PROTEASE INHIBITOR, SERPIN"/>
    <property type="match status" value="1"/>
</dbReference>
<accession>A0ABR1E7L9</accession>
<evidence type="ECO:0000259" key="3">
    <source>
        <dbReference type="SMART" id="SM00093"/>
    </source>
</evidence>
<proteinExistence type="inferred from homology"/>
<evidence type="ECO:0000313" key="5">
    <source>
        <dbReference type="Proteomes" id="UP001303046"/>
    </source>
</evidence>
<comment type="similarity">
    <text evidence="1 2">Belongs to the serpin family.</text>
</comment>
<dbReference type="PANTHER" id="PTHR11461:SF211">
    <property type="entry name" value="GH10112P-RELATED"/>
    <property type="match status" value="1"/>
</dbReference>
<gene>
    <name evidence="4" type="primary">Necator_chrV.g20904</name>
    <name evidence="4" type="ORF">RB195_016111</name>
</gene>
<evidence type="ECO:0000313" key="4">
    <source>
        <dbReference type="EMBL" id="KAK6758689.1"/>
    </source>
</evidence>
<dbReference type="InterPro" id="IPR000215">
    <property type="entry name" value="Serpin_fam"/>
</dbReference>
<dbReference type="SUPFAM" id="SSF56574">
    <property type="entry name" value="Serpins"/>
    <property type="match status" value="1"/>
</dbReference>
<dbReference type="InterPro" id="IPR023795">
    <property type="entry name" value="Serpin_CS"/>
</dbReference>
<sequence>MDNTDRMILAAETDFGLKLLQQPPVMQPSVVSPLSVLFALAMVQIGSKGNTKTQINKVISHGRSDENTIGYYSRLAKEVGKTGDDGLQSLVANGFFIDGRYEINEEYRNRITEKFSAQCTSLDFKREKESAEVINNFVSNATQGRIKTMVNERTIRDAHSLLLNAIYFSGVWKDKFSRKKSFMAKFFKTPQRTKRIRFMNAYNVRRSYTENNDMQVLSLAYTDPAYAMNIFLPKKRFGLRELLHNLNGTTIQNLLSQLKNTSVTITVPTMKLNKNVELKESLMAMGVIDLFSENADLSGITKTRNLKISDATHRALIEMNEELTTAAGATSFRFSYKSLTRNARFFANHPFLFIVTKSGHPLFMGKFMNE</sequence>
<protein>
    <recommendedName>
        <fullName evidence="3">Serpin domain-containing protein</fullName>
    </recommendedName>
</protein>
<feature type="domain" description="Serpin" evidence="3">
    <location>
        <begin position="17"/>
        <end position="370"/>
    </location>
</feature>
<dbReference type="Proteomes" id="UP001303046">
    <property type="component" value="Unassembled WGS sequence"/>
</dbReference>
<evidence type="ECO:0000256" key="2">
    <source>
        <dbReference type="RuleBase" id="RU000411"/>
    </source>
</evidence>
<dbReference type="Gene3D" id="3.30.497.10">
    <property type="entry name" value="Antithrombin, subunit I, domain 2"/>
    <property type="match status" value="1"/>
</dbReference>
<evidence type="ECO:0000256" key="1">
    <source>
        <dbReference type="ARBA" id="ARBA00009500"/>
    </source>
</evidence>